<gene>
    <name evidence="2" type="ORF">DX914_08190</name>
</gene>
<comment type="caution">
    <text evidence="2">The sequence shown here is derived from an EMBL/GenBank/DDBJ whole genome shotgun (WGS) entry which is preliminary data.</text>
</comment>
<feature type="transmembrane region" description="Helical" evidence="1">
    <location>
        <begin position="6"/>
        <end position="28"/>
    </location>
</feature>
<accession>A0A371K555</accession>
<keyword evidence="1" id="KW-1133">Transmembrane helix</keyword>
<organism evidence="2 3">
    <name type="scientific">Lysobacter silvisoli</name>
    <dbReference type="NCBI Taxonomy" id="2293254"/>
    <lineage>
        <taxon>Bacteria</taxon>
        <taxon>Pseudomonadati</taxon>
        <taxon>Pseudomonadota</taxon>
        <taxon>Gammaproteobacteria</taxon>
        <taxon>Lysobacterales</taxon>
        <taxon>Lysobacteraceae</taxon>
        <taxon>Lysobacter</taxon>
    </lineage>
</organism>
<evidence type="ECO:0000313" key="2">
    <source>
        <dbReference type="EMBL" id="RDZ29063.1"/>
    </source>
</evidence>
<evidence type="ECO:0000256" key="1">
    <source>
        <dbReference type="SAM" id="Phobius"/>
    </source>
</evidence>
<evidence type="ECO:0008006" key="4">
    <source>
        <dbReference type="Google" id="ProtNLM"/>
    </source>
</evidence>
<name>A0A371K555_9GAMM</name>
<dbReference type="AlphaFoldDB" id="A0A371K555"/>
<keyword evidence="1" id="KW-0472">Membrane</keyword>
<proteinExistence type="predicted"/>
<keyword evidence="1" id="KW-0812">Transmembrane</keyword>
<keyword evidence="3" id="KW-1185">Reference proteome</keyword>
<dbReference type="Proteomes" id="UP000264492">
    <property type="component" value="Unassembled WGS sequence"/>
</dbReference>
<sequence>MVDWDAIVAIAGAAVVLVAVVFALPLIYDYRFANGRVEVVLFGKIPVYWIDGRDIESIEVGDWNDLGLFTVHAGNRLRRSGIVVIRRKTAVLYQVAITPRHPRAFVAQVQRWKRQS</sequence>
<evidence type="ECO:0000313" key="3">
    <source>
        <dbReference type="Proteomes" id="UP000264492"/>
    </source>
</evidence>
<reference evidence="2 3" key="1">
    <citation type="submission" date="2018-08" db="EMBL/GenBank/DDBJ databases">
        <title>Lysobacter sp. zong2l5, whole genome shotgun sequence.</title>
        <authorList>
            <person name="Zhang X."/>
            <person name="Feng G."/>
            <person name="Zhu H."/>
        </authorList>
    </citation>
    <scope>NUCLEOTIDE SEQUENCE [LARGE SCALE GENOMIC DNA]</scope>
    <source>
        <strain evidence="3">zong2l5</strain>
    </source>
</reference>
<protein>
    <recommendedName>
        <fullName evidence="4">PH domain-containing protein</fullName>
    </recommendedName>
</protein>
<dbReference type="EMBL" id="QTSU01000001">
    <property type="protein sequence ID" value="RDZ29063.1"/>
    <property type="molecule type" value="Genomic_DNA"/>
</dbReference>
<dbReference type="RefSeq" id="WP_115858497.1">
    <property type="nucleotide sequence ID" value="NZ_QTSU01000001.1"/>
</dbReference>